<accession>A0A844Z595</accession>
<dbReference type="GO" id="GO:0016020">
    <property type="term" value="C:membrane"/>
    <property type="evidence" value="ECO:0007669"/>
    <property type="project" value="TreeGrafter"/>
</dbReference>
<keyword evidence="3" id="KW-1185">Reference proteome</keyword>
<comment type="caution">
    <text evidence="2">The sequence shown here is derived from an EMBL/GenBank/DDBJ whole genome shotgun (WGS) entry which is preliminary data.</text>
</comment>
<dbReference type="GO" id="GO:0046464">
    <property type="term" value="P:acylglycerol catabolic process"/>
    <property type="evidence" value="ECO:0007669"/>
    <property type="project" value="TreeGrafter"/>
</dbReference>
<dbReference type="EMBL" id="WTYZ01000001">
    <property type="protein sequence ID" value="MXO83831.1"/>
    <property type="molecule type" value="Genomic_DNA"/>
</dbReference>
<evidence type="ECO:0000259" key="1">
    <source>
        <dbReference type="Pfam" id="PF12697"/>
    </source>
</evidence>
<name>A0A844Z595_9SPHN</name>
<dbReference type="GO" id="GO:0047372">
    <property type="term" value="F:monoacylglycerol lipase activity"/>
    <property type="evidence" value="ECO:0007669"/>
    <property type="project" value="TreeGrafter"/>
</dbReference>
<reference evidence="2 3" key="1">
    <citation type="submission" date="2019-12" db="EMBL/GenBank/DDBJ databases">
        <title>Genomic-based taxomic classification of the family Erythrobacteraceae.</title>
        <authorList>
            <person name="Xu L."/>
        </authorList>
    </citation>
    <scope>NUCLEOTIDE SEQUENCE [LARGE SCALE GENOMIC DNA]</scope>
    <source>
        <strain evidence="2 3">KCTC 42006</strain>
    </source>
</reference>
<dbReference type="PANTHER" id="PTHR43798">
    <property type="entry name" value="MONOACYLGLYCEROL LIPASE"/>
    <property type="match status" value="1"/>
</dbReference>
<dbReference type="AlphaFoldDB" id="A0A844Z595"/>
<organism evidence="2 3">
    <name type="scientific">Pontixanthobacter aestiaquae</name>
    <dbReference type="NCBI Taxonomy" id="1509367"/>
    <lineage>
        <taxon>Bacteria</taxon>
        <taxon>Pseudomonadati</taxon>
        <taxon>Pseudomonadota</taxon>
        <taxon>Alphaproteobacteria</taxon>
        <taxon>Sphingomonadales</taxon>
        <taxon>Erythrobacteraceae</taxon>
        <taxon>Pontixanthobacter</taxon>
    </lineage>
</organism>
<proteinExistence type="predicted"/>
<evidence type="ECO:0000313" key="2">
    <source>
        <dbReference type="EMBL" id="MXO83831.1"/>
    </source>
</evidence>
<protein>
    <submittedName>
        <fullName evidence="2">Alpha/beta fold hydrolase</fullName>
    </submittedName>
</protein>
<keyword evidence="2" id="KW-0378">Hydrolase</keyword>
<gene>
    <name evidence="2" type="ORF">GRI35_10690</name>
</gene>
<dbReference type="RefSeq" id="WP_160614146.1">
    <property type="nucleotide sequence ID" value="NZ_JAUFQM010000001.1"/>
</dbReference>
<dbReference type="InterPro" id="IPR029058">
    <property type="entry name" value="AB_hydrolase_fold"/>
</dbReference>
<dbReference type="InterPro" id="IPR050266">
    <property type="entry name" value="AB_hydrolase_sf"/>
</dbReference>
<dbReference type="Pfam" id="PF12697">
    <property type="entry name" value="Abhydrolase_6"/>
    <property type="match status" value="1"/>
</dbReference>
<dbReference type="Proteomes" id="UP000460290">
    <property type="component" value="Unassembled WGS sequence"/>
</dbReference>
<evidence type="ECO:0000313" key="3">
    <source>
        <dbReference type="Proteomes" id="UP000460290"/>
    </source>
</evidence>
<sequence>MTIRLIEWRERAQHFEFEGHRIAYWTAGTGKPLLMVHGFPTASWDWAPIWERMSSEHSLIAADMLGFGLSDKPRSGPRSGYSIHWQTDMQLALLEHLGITEFDALVHDYGVSVGQELLARQEECSGAAGLGKMVFLNGGIFPDQHRARPIQKLGVSPLGFLVSRMLSRKGFGKSFSAVFGPDTQPSEQDLDEFWSLIAEQDGNRIFHKLLHYIGDRRNNEARWVGALKYSEDRIGLINGAKDPVSGEHAFRRWAGHVPLAKAHLLPNVGHYPQVEAPREVAEKALEWLA</sequence>
<feature type="domain" description="AB hydrolase-1" evidence="1">
    <location>
        <begin position="33"/>
        <end position="282"/>
    </location>
</feature>
<dbReference type="PANTHER" id="PTHR43798:SF33">
    <property type="entry name" value="HYDROLASE, PUTATIVE (AFU_ORTHOLOGUE AFUA_2G14860)-RELATED"/>
    <property type="match status" value="1"/>
</dbReference>
<dbReference type="SUPFAM" id="SSF53474">
    <property type="entry name" value="alpha/beta-Hydrolases"/>
    <property type="match status" value="1"/>
</dbReference>
<dbReference type="OrthoDB" id="9812774at2"/>
<dbReference type="Gene3D" id="3.40.50.1820">
    <property type="entry name" value="alpha/beta hydrolase"/>
    <property type="match status" value="1"/>
</dbReference>
<dbReference type="InterPro" id="IPR000073">
    <property type="entry name" value="AB_hydrolase_1"/>
</dbReference>